<dbReference type="SMART" id="SM00194">
    <property type="entry name" value="PTPc"/>
    <property type="match status" value="1"/>
</dbReference>
<dbReference type="Gene3D" id="3.90.190.10">
    <property type="entry name" value="Protein tyrosine phosphatase superfamily"/>
    <property type="match status" value="1"/>
</dbReference>
<dbReference type="InterPro" id="IPR050348">
    <property type="entry name" value="Protein-Tyr_Phosphatase"/>
</dbReference>
<accession>A0AA35SHI5</accession>
<gene>
    <name evidence="2" type="ORF">GBAR_LOCUS16609</name>
</gene>
<comment type="caution">
    <text evidence="2">The sequence shown here is derived from an EMBL/GenBank/DDBJ whole genome shotgun (WGS) entry which is preliminary data.</text>
</comment>
<name>A0AA35SHI5_GEOBA</name>
<evidence type="ECO:0000313" key="3">
    <source>
        <dbReference type="Proteomes" id="UP001174909"/>
    </source>
</evidence>
<dbReference type="PANTHER" id="PTHR19134:SF449">
    <property type="entry name" value="TYROSINE-PROTEIN PHOSPHATASE 1"/>
    <property type="match status" value="1"/>
</dbReference>
<reference evidence="2" key="1">
    <citation type="submission" date="2023-03" db="EMBL/GenBank/DDBJ databases">
        <authorList>
            <person name="Steffen K."/>
            <person name="Cardenas P."/>
        </authorList>
    </citation>
    <scope>NUCLEOTIDE SEQUENCE</scope>
</reference>
<dbReference type="Proteomes" id="UP001174909">
    <property type="component" value="Unassembled WGS sequence"/>
</dbReference>
<sequence>MRKGTNKKTHLANEYEELPDQFQSESKVACLPHNIPKNKFKNIYPFDESRVCLTNIPGKHGSDYINASFIDGYRKKKQYIAAQGPLKETVEDFWRMVCQYKVEAIVMLTRCVEMGKVSKPQPFHQLSEPPSTTHHFIMYEPYYAAVSDMPFPSHSVMG</sequence>
<dbReference type="AlphaFoldDB" id="A0AA35SHI5"/>
<keyword evidence="3" id="KW-1185">Reference proteome</keyword>
<feature type="domain" description="Tyrosine-protein phosphatase" evidence="1">
    <location>
        <begin position="11"/>
        <end position="122"/>
    </location>
</feature>
<dbReference type="SUPFAM" id="SSF52799">
    <property type="entry name" value="(Phosphotyrosine protein) phosphatases II"/>
    <property type="match status" value="1"/>
</dbReference>
<dbReference type="Pfam" id="PF00102">
    <property type="entry name" value="Y_phosphatase"/>
    <property type="match status" value="1"/>
</dbReference>
<dbReference type="GO" id="GO:0004725">
    <property type="term" value="F:protein tyrosine phosphatase activity"/>
    <property type="evidence" value="ECO:0007669"/>
    <property type="project" value="InterPro"/>
</dbReference>
<organism evidence="2 3">
    <name type="scientific">Geodia barretti</name>
    <name type="common">Barrett's horny sponge</name>
    <dbReference type="NCBI Taxonomy" id="519541"/>
    <lineage>
        <taxon>Eukaryota</taxon>
        <taxon>Metazoa</taxon>
        <taxon>Porifera</taxon>
        <taxon>Demospongiae</taxon>
        <taxon>Heteroscleromorpha</taxon>
        <taxon>Tetractinellida</taxon>
        <taxon>Astrophorina</taxon>
        <taxon>Geodiidae</taxon>
        <taxon>Geodia</taxon>
    </lineage>
</organism>
<dbReference type="InterPro" id="IPR000242">
    <property type="entry name" value="PTP_cat"/>
</dbReference>
<protein>
    <submittedName>
        <fullName evidence="2">Receptor-type tyrosine-protein phosphatase delta</fullName>
    </submittedName>
</protein>
<evidence type="ECO:0000259" key="1">
    <source>
        <dbReference type="PROSITE" id="PS50055"/>
    </source>
</evidence>
<dbReference type="PROSITE" id="PS50055">
    <property type="entry name" value="TYR_PHOSPHATASE_PTP"/>
    <property type="match status" value="1"/>
</dbReference>
<dbReference type="InterPro" id="IPR029021">
    <property type="entry name" value="Prot-tyrosine_phosphatase-like"/>
</dbReference>
<proteinExistence type="predicted"/>
<dbReference type="PRINTS" id="PR00700">
    <property type="entry name" value="PRTYPHPHTASE"/>
</dbReference>
<dbReference type="PANTHER" id="PTHR19134">
    <property type="entry name" value="RECEPTOR-TYPE TYROSINE-PROTEIN PHOSPHATASE"/>
    <property type="match status" value="1"/>
</dbReference>
<evidence type="ECO:0000313" key="2">
    <source>
        <dbReference type="EMBL" id="CAI8029227.1"/>
    </source>
</evidence>
<dbReference type="EMBL" id="CASHTH010002390">
    <property type="protein sequence ID" value="CAI8029227.1"/>
    <property type="molecule type" value="Genomic_DNA"/>
</dbReference>
<keyword evidence="2" id="KW-0675">Receptor</keyword>